<dbReference type="PANTHER" id="PTHR47926">
    <property type="entry name" value="PENTATRICOPEPTIDE REPEAT-CONTAINING PROTEIN"/>
    <property type="match status" value="1"/>
</dbReference>
<gene>
    <name evidence="7" type="ORF">Nepgr_028985</name>
</gene>
<dbReference type="FunFam" id="1.25.40.10:FF:000496">
    <property type="entry name" value="Pentatricopeptide repeat-containing protein chloroplastic"/>
    <property type="match status" value="1"/>
</dbReference>
<dbReference type="EMBL" id="BSYO01000032">
    <property type="protein sequence ID" value="GMH27142.1"/>
    <property type="molecule type" value="Genomic_DNA"/>
</dbReference>
<keyword evidence="3" id="KW-0934">Plastid</keyword>
<dbReference type="InterPro" id="IPR002885">
    <property type="entry name" value="PPR_rpt"/>
</dbReference>
<evidence type="ECO:0000313" key="8">
    <source>
        <dbReference type="Proteomes" id="UP001279734"/>
    </source>
</evidence>
<keyword evidence="8" id="KW-1185">Reference proteome</keyword>
<keyword evidence="2" id="KW-0150">Chloroplast</keyword>
<dbReference type="PROSITE" id="PS51375">
    <property type="entry name" value="PPR"/>
    <property type="match status" value="3"/>
</dbReference>
<dbReference type="Pfam" id="PF01535">
    <property type="entry name" value="PPR"/>
    <property type="match status" value="2"/>
</dbReference>
<dbReference type="Gene3D" id="1.25.40.10">
    <property type="entry name" value="Tetratricopeptide repeat domain"/>
    <property type="match status" value="6"/>
</dbReference>
<evidence type="ECO:0000256" key="4">
    <source>
        <dbReference type="ARBA" id="ARBA00022737"/>
    </source>
</evidence>
<dbReference type="Proteomes" id="UP001279734">
    <property type="component" value="Unassembled WGS sequence"/>
</dbReference>
<dbReference type="GO" id="GO:0003729">
    <property type="term" value="F:mRNA binding"/>
    <property type="evidence" value="ECO:0007669"/>
    <property type="project" value="UniProtKB-ARBA"/>
</dbReference>
<dbReference type="Pfam" id="PF13041">
    <property type="entry name" value="PPR_2"/>
    <property type="match status" value="4"/>
</dbReference>
<evidence type="ECO:0000256" key="2">
    <source>
        <dbReference type="ARBA" id="ARBA00022528"/>
    </source>
</evidence>
<comment type="caution">
    <text evidence="7">The sequence shown here is derived from an EMBL/GenBank/DDBJ whole genome shotgun (WGS) entry which is preliminary data.</text>
</comment>
<proteinExistence type="predicted"/>
<dbReference type="InterPro" id="IPR046960">
    <property type="entry name" value="PPR_At4g14850-like_plant"/>
</dbReference>
<dbReference type="AlphaFoldDB" id="A0AAD3TD43"/>
<comment type="subcellular location">
    <subcellularLocation>
        <location evidence="1">Plastid</location>
        <location evidence="1">Chloroplast</location>
    </subcellularLocation>
</comment>
<evidence type="ECO:0000256" key="5">
    <source>
        <dbReference type="ARBA" id="ARBA00022946"/>
    </source>
</evidence>
<dbReference type="GO" id="GO:0009451">
    <property type="term" value="P:RNA modification"/>
    <property type="evidence" value="ECO:0007669"/>
    <property type="project" value="InterPro"/>
</dbReference>
<reference evidence="7" key="1">
    <citation type="submission" date="2023-05" db="EMBL/GenBank/DDBJ databases">
        <title>Nepenthes gracilis genome sequencing.</title>
        <authorList>
            <person name="Fukushima K."/>
        </authorList>
    </citation>
    <scope>NUCLEOTIDE SEQUENCE</scope>
    <source>
        <strain evidence="7">SING2019-196</strain>
    </source>
</reference>
<evidence type="ECO:0000256" key="6">
    <source>
        <dbReference type="PROSITE-ProRule" id="PRU00708"/>
    </source>
</evidence>
<dbReference type="InterPro" id="IPR011990">
    <property type="entry name" value="TPR-like_helical_dom_sf"/>
</dbReference>
<dbReference type="GO" id="GO:0009507">
    <property type="term" value="C:chloroplast"/>
    <property type="evidence" value="ECO:0007669"/>
    <property type="project" value="UniProtKB-SubCell"/>
</dbReference>
<evidence type="ECO:0000256" key="1">
    <source>
        <dbReference type="ARBA" id="ARBA00004229"/>
    </source>
</evidence>
<dbReference type="PANTHER" id="PTHR47926:SF347">
    <property type="entry name" value="PENTATRICOPEPTIDE REPEAT-CONTAINING PROTEIN"/>
    <property type="match status" value="1"/>
</dbReference>
<protein>
    <recommendedName>
        <fullName evidence="9">Pentatricopeptide repeat-containing protein</fullName>
    </recommendedName>
</protein>
<dbReference type="FunFam" id="1.25.40.10:FF:000645">
    <property type="entry name" value="Pentatricopeptide repeat-containing protein chloroplastic"/>
    <property type="match status" value="1"/>
</dbReference>
<feature type="repeat" description="PPR" evidence="6">
    <location>
        <begin position="397"/>
        <end position="431"/>
    </location>
</feature>
<evidence type="ECO:0008006" key="9">
    <source>
        <dbReference type="Google" id="ProtNLM"/>
    </source>
</evidence>
<dbReference type="NCBIfam" id="TIGR00756">
    <property type="entry name" value="PPR"/>
    <property type="match status" value="4"/>
</dbReference>
<sequence length="651" mass="73286">MSSALPLLFPPQTLSDRRRHSVASEPCSPPSHLSLADQDFLALEEPQTDYRTPTIRTRLSQLCREGQPHIARQVFDTLPRPTTVLWNTIIIGLICNNMPKEAILFYSRMRSSSTKCDSYTYSSSLKACADTRQLKIGKAVHCHVLRSQIHASRIVYNSLLNMYSTCLASSVNSEFFQVDLVHRVFHTMKNRNVVAWNIMISWYVKTERFRLAVVQFMRMMKMGIEPTAVSFVNVFPAISGLHALKVAGVLYGLLIKFGSDFFRDLFVVSSAISMYSEMGYTEWARKIFEGCLEKNPEVWNTMIGGYAQNYQYIEALELLIDALKSEHTSLDDLTFVAALNAVSQLQQLHIGKQVHAYIIKTPMDFSVTLMNAVVVMYSRCSSIVESFNVFREMPERDNVSWNTMITALVHNGLDEEALMLVNEMQKEGFVIDSVTATALLSASSNRRSLSIGKQTHAYLIRHGIQFDGMHSYIIDMYAKCGSIEKAQWLFDDMNDHHRDQATWNAMISGNVQNGLIDKAFVVFGLMIERNVMPNAVTIASILPACSIGGIAFGKQLHGFAIRHSIDCSVFVGTALVDMYSKSGTVAYAENVFSTMIVKNSVTYTNMILGYASTWNGSSSSLLVPFNEVFWCKTRCHYLCCSLICLQLHRFG</sequence>
<name>A0AAD3TD43_NEPGR</name>
<keyword evidence="4" id="KW-0677">Repeat</keyword>
<feature type="repeat" description="PPR" evidence="6">
    <location>
        <begin position="192"/>
        <end position="226"/>
    </location>
</feature>
<accession>A0AAD3TD43</accession>
<feature type="repeat" description="PPR" evidence="6">
    <location>
        <begin position="499"/>
        <end position="533"/>
    </location>
</feature>
<evidence type="ECO:0000313" key="7">
    <source>
        <dbReference type="EMBL" id="GMH27142.1"/>
    </source>
</evidence>
<evidence type="ECO:0000256" key="3">
    <source>
        <dbReference type="ARBA" id="ARBA00022640"/>
    </source>
</evidence>
<keyword evidence="5" id="KW-0809">Transit peptide</keyword>
<organism evidence="7 8">
    <name type="scientific">Nepenthes gracilis</name>
    <name type="common">Slender pitcher plant</name>
    <dbReference type="NCBI Taxonomy" id="150966"/>
    <lineage>
        <taxon>Eukaryota</taxon>
        <taxon>Viridiplantae</taxon>
        <taxon>Streptophyta</taxon>
        <taxon>Embryophyta</taxon>
        <taxon>Tracheophyta</taxon>
        <taxon>Spermatophyta</taxon>
        <taxon>Magnoliopsida</taxon>
        <taxon>eudicotyledons</taxon>
        <taxon>Gunneridae</taxon>
        <taxon>Pentapetalae</taxon>
        <taxon>Caryophyllales</taxon>
        <taxon>Nepenthaceae</taxon>
        <taxon>Nepenthes</taxon>
    </lineage>
</organism>